<reference evidence="6 7" key="1">
    <citation type="submission" date="2016-10" db="EMBL/GenBank/DDBJ databases">
        <authorList>
            <person name="de Groot N.N."/>
        </authorList>
    </citation>
    <scope>NUCLEOTIDE SEQUENCE [LARGE SCALE GENOMIC DNA]</scope>
    <source>
        <strain evidence="6 7">CGMCC 1.12333</strain>
    </source>
</reference>
<evidence type="ECO:0000259" key="5">
    <source>
        <dbReference type="Pfam" id="PF25973"/>
    </source>
</evidence>
<dbReference type="EMBL" id="FPBK01000020">
    <property type="protein sequence ID" value="SFU75375.1"/>
    <property type="molecule type" value="Genomic_DNA"/>
</dbReference>
<dbReference type="RefSeq" id="WP_093026430.1">
    <property type="nucleotide sequence ID" value="NZ_FPBK01000020.1"/>
</dbReference>
<dbReference type="AlphaFoldDB" id="A0A1I7IR03"/>
<name>A0A1I7IR03_9FLAO</name>
<dbReference type="OrthoDB" id="9806939at2"/>
<dbReference type="InterPro" id="IPR051909">
    <property type="entry name" value="MFP_Cation_Efflux"/>
</dbReference>
<evidence type="ECO:0000256" key="1">
    <source>
        <dbReference type="ARBA" id="ARBA00009477"/>
    </source>
</evidence>
<dbReference type="Proteomes" id="UP000199138">
    <property type="component" value="Unassembled WGS sequence"/>
</dbReference>
<gene>
    <name evidence="6" type="ORF">SAMN05216480_1202</name>
</gene>
<dbReference type="STRING" id="1224947.SAMN05216480_1202"/>
<dbReference type="GO" id="GO:0060003">
    <property type="term" value="P:copper ion export"/>
    <property type="evidence" value="ECO:0007669"/>
    <property type="project" value="TreeGrafter"/>
</dbReference>
<dbReference type="NCBIfam" id="TIGR01730">
    <property type="entry name" value="RND_mfp"/>
    <property type="match status" value="1"/>
</dbReference>
<feature type="domain" description="CusB-like beta-barrel" evidence="4">
    <location>
        <begin position="211"/>
        <end position="286"/>
    </location>
</feature>
<evidence type="ECO:0000256" key="2">
    <source>
        <dbReference type="ARBA" id="ARBA00022448"/>
    </source>
</evidence>
<dbReference type="PROSITE" id="PS51257">
    <property type="entry name" value="PROKAR_LIPOPROTEIN"/>
    <property type="match status" value="1"/>
</dbReference>
<evidence type="ECO:0000259" key="4">
    <source>
        <dbReference type="Pfam" id="PF25954"/>
    </source>
</evidence>
<proteinExistence type="inferred from homology"/>
<dbReference type="InterPro" id="IPR058792">
    <property type="entry name" value="Beta-barrel_RND_2"/>
</dbReference>
<dbReference type="Pfam" id="PF25973">
    <property type="entry name" value="BSH_CzcB"/>
    <property type="match status" value="1"/>
</dbReference>
<dbReference type="Gene3D" id="2.40.30.170">
    <property type="match status" value="1"/>
</dbReference>
<keyword evidence="7" id="KW-1185">Reference proteome</keyword>
<feature type="domain" description="CzcB-like barrel-sandwich hybrid" evidence="5">
    <location>
        <begin position="70"/>
        <end position="207"/>
    </location>
</feature>
<dbReference type="GO" id="GO:0030313">
    <property type="term" value="C:cell envelope"/>
    <property type="evidence" value="ECO:0007669"/>
    <property type="project" value="TreeGrafter"/>
</dbReference>
<dbReference type="GO" id="GO:0015679">
    <property type="term" value="P:plasma membrane copper ion transport"/>
    <property type="evidence" value="ECO:0007669"/>
    <property type="project" value="TreeGrafter"/>
</dbReference>
<dbReference type="GO" id="GO:0016020">
    <property type="term" value="C:membrane"/>
    <property type="evidence" value="ECO:0007669"/>
    <property type="project" value="InterPro"/>
</dbReference>
<keyword evidence="2" id="KW-0813">Transport</keyword>
<sequence>MIKNLYKHLLVSALLLQACGEKQTEKVAEEKAPCLSDTELAQLIQPEEKPVSYTITLNGKIDYNPNNVVQYVSLVDGIITNTYVSLGDNVKKGQVLASIKSTELNAMQAQLKQLNAQLKVAERDLKSTQSFYNNGISSEKDLIASQSDVAQIESQIANLQTNLELFSAKPEAGVFEIVAPVSGYIVGSHMASGLQINAGSEPLFTLSNLDEVWINANIYAQDISYIHQGMPVTITGNAFPDKTYEGSISHISNIIDPDDNVIKARIILKNIDMQLKPGLNVTVNAEKKLDRTALWIPKNAVIFSNDQYYVMTASQQGNCALQPKKVSILEQDKNGYYIASGINPQDTIIQKDALLWYNAYAGM</sequence>
<feature type="coiled-coil region" evidence="3">
    <location>
        <begin position="97"/>
        <end position="169"/>
    </location>
</feature>
<evidence type="ECO:0000256" key="3">
    <source>
        <dbReference type="SAM" id="Coils"/>
    </source>
</evidence>
<dbReference type="PANTHER" id="PTHR30097:SF4">
    <property type="entry name" value="SLR6042 PROTEIN"/>
    <property type="match status" value="1"/>
</dbReference>
<organism evidence="6 7">
    <name type="scientific">Pustulibacterium marinum</name>
    <dbReference type="NCBI Taxonomy" id="1224947"/>
    <lineage>
        <taxon>Bacteria</taxon>
        <taxon>Pseudomonadati</taxon>
        <taxon>Bacteroidota</taxon>
        <taxon>Flavobacteriia</taxon>
        <taxon>Flavobacteriales</taxon>
        <taxon>Flavobacteriaceae</taxon>
        <taxon>Pustulibacterium</taxon>
    </lineage>
</organism>
<comment type="similarity">
    <text evidence="1">Belongs to the membrane fusion protein (MFP) (TC 8.A.1) family.</text>
</comment>
<dbReference type="InterPro" id="IPR058647">
    <property type="entry name" value="BSH_CzcB-like"/>
</dbReference>
<dbReference type="GO" id="GO:0015562">
    <property type="term" value="F:efflux transmembrane transporter activity"/>
    <property type="evidence" value="ECO:0007669"/>
    <property type="project" value="InterPro"/>
</dbReference>
<dbReference type="InterPro" id="IPR006143">
    <property type="entry name" value="RND_pump_MFP"/>
</dbReference>
<evidence type="ECO:0000313" key="7">
    <source>
        <dbReference type="Proteomes" id="UP000199138"/>
    </source>
</evidence>
<dbReference type="Gene3D" id="2.40.50.100">
    <property type="match status" value="1"/>
</dbReference>
<keyword evidence="3" id="KW-0175">Coiled coil</keyword>
<accession>A0A1I7IR03</accession>
<dbReference type="Pfam" id="PF25954">
    <property type="entry name" value="Beta-barrel_RND_2"/>
    <property type="match status" value="1"/>
</dbReference>
<dbReference type="Gene3D" id="2.40.420.20">
    <property type="match status" value="1"/>
</dbReference>
<dbReference type="PANTHER" id="PTHR30097">
    <property type="entry name" value="CATION EFFLUX SYSTEM PROTEIN CUSB"/>
    <property type="match status" value="1"/>
</dbReference>
<evidence type="ECO:0000313" key="6">
    <source>
        <dbReference type="EMBL" id="SFU75375.1"/>
    </source>
</evidence>
<dbReference type="FunFam" id="2.40.30.170:FF:000010">
    <property type="entry name" value="Efflux RND transporter periplasmic adaptor subunit"/>
    <property type="match status" value="1"/>
</dbReference>
<dbReference type="SUPFAM" id="SSF111369">
    <property type="entry name" value="HlyD-like secretion proteins"/>
    <property type="match status" value="1"/>
</dbReference>
<protein>
    <submittedName>
        <fullName evidence="6">Membrane fusion protein, cobalt-zinc-cadmium efflux system</fullName>
    </submittedName>
</protein>